<feature type="compositionally biased region" description="Acidic residues" evidence="6">
    <location>
        <begin position="251"/>
        <end position="274"/>
    </location>
</feature>
<comment type="function">
    <text evidence="1 5">Component of the ribosome assembly machinery. Nuclear paralog of the ribosomal protein P0, it binds pre-60S subunits at an early stage of assembly in the nucleolus, and is replaced by P0 in cytoplasmic pre-60S subunits and mature 80S ribosomes.</text>
</comment>
<dbReference type="PANTHER" id="PTHR45841:SF1">
    <property type="entry name" value="MRNA TURNOVER PROTEIN 4 HOMOLOG"/>
    <property type="match status" value="1"/>
</dbReference>
<keyword evidence="3 5" id="KW-0963">Cytoplasm</keyword>
<dbReference type="InterPro" id="IPR001790">
    <property type="entry name" value="Ribosomal_uL10"/>
</dbReference>
<dbReference type="FunFam" id="3.30.70.1730:FF:000005">
    <property type="entry name" value="Ribosome assembly factor mrt4"/>
    <property type="match status" value="1"/>
</dbReference>
<dbReference type="InterPro" id="IPR033867">
    <property type="entry name" value="Mrt4"/>
</dbReference>
<name>A0A4Y7NLT3_9CRUS</name>
<dbReference type="InterPro" id="IPR043141">
    <property type="entry name" value="Ribosomal_uL10-like_sf"/>
</dbReference>
<evidence type="ECO:0000256" key="1">
    <source>
        <dbReference type="ARBA" id="ARBA00004046"/>
    </source>
</evidence>
<dbReference type="GO" id="GO:0030687">
    <property type="term" value="C:preribosome, large subunit precursor"/>
    <property type="evidence" value="ECO:0007669"/>
    <property type="project" value="TreeGrafter"/>
</dbReference>
<evidence type="ECO:0000313" key="8">
    <source>
        <dbReference type="EMBL" id="SVE93205.1"/>
    </source>
</evidence>
<dbReference type="Pfam" id="PF00466">
    <property type="entry name" value="Ribosomal_L10"/>
    <property type="match status" value="1"/>
</dbReference>
<gene>
    <name evidence="8" type="primary">EOG090X0BJA</name>
</gene>
<evidence type="ECO:0000256" key="2">
    <source>
        <dbReference type="ARBA" id="ARBA00008889"/>
    </source>
</evidence>
<keyword evidence="5" id="KW-0690">Ribosome biogenesis</keyword>
<evidence type="ECO:0000259" key="7">
    <source>
        <dbReference type="Pfam" id="PF17777"/>
    </source>
</evidence>
<keyword evidence="4 5" id="KW-0539">Nucleus</keyword>
<feature type="domain" description="Large ribosomal subunit protein uL10-like insertion" evidence="7">
    <location>
        <begin position="125"/>
        <end position="195"/>
    </location>
</feature>
<dbReference type="GO" id="GO:0003723">
    <property type="term" value="F:RNA binding"/>
    <property type="evidence" value="ECO:0007669"/>
    <property type="project" value="TreeGrafter"/>
</dbReference>
<dbReference type="Pfam" id="PF17777">
    <property type="entry name" value="RL10P_insert"/>
    <property type="match status" value="1"/>
</dbReference>
<dbReference type="InterPro" id="IPR040637">
    <property type="entry name" value="Ribosomal_uL10-like_insert"/>
</dbReference>
<organism evidence="8">
    <name type="scientific">Moina brachiata</name>
    <dbReference type="NCBI Taxonomy" id="675436"/>
    <lineage>
        <taxon>Eukaryota</taxon>
        <taxon>Metazoa</taxon>
        <taxon>Ecdysozoa</taxon>
        <taxon>Arthropoda</taxon>
        <taxon>Crustacea</taxon>
        <taxon>Branchiopoda</taxon>
        <taxon>Diplostraca</taxon>
        <taxon>Cladocera</taxon>
        <taxon>Anomopoda</taxon>
        <taxon>Moinidae</taxon>
        <taxon>Moina</taxon>
    </lineage>
</organism>
<reference evidence="8" key="1">
    <citation type="submission" date="2018-08" db="EMBL/GenBank/DDBJ databases">
        <authorList>
            <person name="Cornetti L."/>
        </authorList>
    </citation>
    <scope>NUCLEOTIDE SEQUENCE</scope>
    <source>
        <strain evidence="8">DE-FRO-2-1</strain>
    </source>
</reference>
<protein>
    <recommendedName>
        <fullName evidence="5">Ribosome assembly factor mrt4</fullName>
    </recommendedName>
</protein>
<dbReference type="AlphaFoldDB" id="A0A4Y7NLT3"/>
<feature type="region of interest" description="Disordered" evidence="6">
    <location>
        <begin position="243"/>
        <end position="274"/>
    </location>
</feature>
<dbReference type="GO" id="GO:0005730">
    <property type="term" value="C:nucleolus"/>
    <property type="evidence" value="ECO:0007669"/>
    <property type="project" value="UniProtKB-SubCell"/>
</dbReference>
<dbReference type="InterPro" id="IPR043164">
    <property type="entry name" value="Ribosomal_uL10-like_insert_sf"/>
</dbReference>
<comment type="subunit">
    <text evidence="5">Associates with the pre-60S ribosomal particle.</text>
</comment>
<dbReference type="EMBL" id="LR023586">
    <property type="protein sequence ID" value="SVE93205.1"/>
    <property type="molecule type" value="mRNA"/>
</dbReference>
<comment type="similarity">
    <text evidence="2 5">Belongs to the universal ribosomal protein uL10 family.</text>
</comment>
<dbReference type="FunFam" id="3.90.105.20:FF:000002">
    <property type="entry name" value="Ribosome assembly factor mrt4"/>
    <property type="match status" value="1"/>
</dbReference>
<dbReference type="CDD" id="cd05796">
    <property type="entry name" value="Ribosomal_P0_like"/>
    <property type="match status" value="1"/>
</dbReference>
<evidence type="ECO:0000256" key="5">
    <source>
        <dbReference type="RuleBase" id="RU364039"/>
    </source>
</evidence>
<evidence type="ECO:0000256" key="4">
    <source>
        <dbReference type="ARBA" id="ARBA00023242"/>
    </source>
</evidence>
<dbReference type="InterPro" id="IPR051742">
    <property type="entry name" value="Ribosome_Assembly_uL10"/>
</dbReference>
<evidence type="ECO:0000256" key="6">
    <source>
        <dbReference type="SAM" id="MobiDB-lite"/>
    </source>
</evidence>
<dbReference type="GO" id="GO:0006364">
    <property type="term" value="P:rRNA processing"/>
    <property type="evidence" value="ECO:0007669"/>
    <property type="project" value="TreeGrafter"/>
</dbReference>
<dbReference type="PANTHER" id="PTHR45841">
    <property type="entry name" value="MRNA TURNOVER PROTEIN 4 MRTO4"/>
    <property type="match status" value="1"/>
</dbReference>
<dbReference type="Gene3D" id="3.30.70.1730">
    <property type="match status" value="1"/>
</dbReference>
<evidence type="ECO:0000256" key="3">
    <source>
        <dbReference type="ARBA" id="ARBA00022490"/>
    </source>
</evidence>
<dbReference type="GO" id="GO:0005737">
    <property type="term" value="C:cytoplasm"/>
    <property type="evidence" value="ECO:0007669"/>
    <property type="project" value="UniProtKB-SubCell"/>
</dbReference>
<dbReference type="Gene3D" id="3.90.105.20">
    <property type="match status" value="1"/>
</dbReference>
<proteinExistence type="evidence at transcript level"/>
<dbReference type="GO" id="GO:0000956">
    <property type="term" value="P:nuclear-transcribed mRNA catabolic process"/>
    <property type="evidence" value="ECO:0007669"/>
    <property type="project" value="TreeGrafter"/>
</dbReference>
<comment type="subcellular location">
    <subcellularLocation>
        <location evidence="5">Cytoplasm</location>
    </subcellularLocation>
    <subcellularLocation>
        <location evidence="5">Nucleus</location>
        <location evidence="5">Nucleolus</location>
    </subcellularLocation>
</comment>
<accession>A0A4Y7NLT3</accession>
<dbReference type="GO" id="GO:0000027">
    <property type="term" value="P:ribosomal large subunit assembly"/>
    <property type="evidence" value="ECO:0007669"/>
    <property type="project" value="InterPro"/>
</dbReference>
<sequence length="274" mass="31491">MPKSKRYQKISLTQTKKKGLSGKQHLVDDIRSCVEKYARLYLFSVQNMRNNKLKFIRNDWKDSRFFLGKNRVIAVALGRSKEDECKENLHEVSKRLRGQCGILFTDKPRVDVLEYFEKHVDSDYARSGNVATETVTLQPGPLEQFPFNMEPYLRQLGLPTSLQKGVVTLLKEHTVCKKGNALTPEEARLLKLLCVHMAEFRVTVEAIWEKDGEFEDLGNGRLLKADSNVSNVKGKSKAIKASKVIKNMKEADEDDEEEDDEDEEEEDDDDEDME</sequence>
<dbReference type="SUPFAM" id="SSF160369">
    <property type="entry name" value="Ribosomal protein L10-like"/>
    <property type="match status" value="1"/>
</dbReference>